<protein>
    <submittedName>
        <fullName evidence="2">Putative ORFan</fullName>
    </submittedName>
</protein>
<organism evidence="2">
    <name type="scientific">Tupanvirus deep ocean</name>
    <dbReference type="NCBI Taxonomy" id="2126984"/>
    <lineage>
        <taxon>Viruses</taxon>
        <taxon>Varidnaviria</taxon>
        <taxon>Bamfordvirae</taxon>
        <taxon>Nucleocytoviricota</taxon>
        <taxon>Megaviricetes</taxon>
        <taxon>Imitervirales</taxon>
        <taxon>Mimiviridae</taxon>
        <taxon>Megamimivirinae</taxon>
        <taxon>Tupanvirus</taxon>
        <taxon>Tupanvirus altamarinense</taxon>
    </lineage>
</organism>
<dbReference type="GeneID" id="80516664"/>
<accession>A0A6N1NN86</accession>
<keyword evidence="1" id="KW-0175">Coiled coil</keyword>
<evidence type="ECO:0000256" key="1">
    <source>
        <dbReference type="SAM" id="Coils"/>
    </source>
</evidence>
<feature type="coiled-coil region" evidence="1">
    <location>
        <begin position="6"/>
        <end position="40"/>
    </location>
</feature>
<name>A0A6N1NN86_9VIRU</name>
<sequence>MNEIDIIDINKQIIEIDNKLSELKNQKNKLLEQKYKLEDILWKKYTTYTTFDFFPEEFQKLAIYKPNEYRLYNGNSESCNSYYLEYDKYRFNISDRPDDNYPYSFRISIKSDDGEWIELSCTESQDRSDVPFIVKLFYRYPVKITSADSLHYGFLLDLDSIINRAKNLFGDVWNDELSFGVIVFYYWVKIYYQNNEIDLLHNIFEIDSNNNR</sequence>
<dbReference type="KEGG" id="vg:80516664"/>
<reference evidence="2" key="2">
    <citation type="journal article" date="2018" name="Nat. Commun.">
        <title>Tailed giant Tupanvirus possesses the most complete translational apparatus of the known virosphere.</title>
        <authorList>
            <person name="Abrahao J."/>
            <person name="Silva L."/>
            <person name="Silva L.S."/>
            <person name="Khalil J.Y.B."/>
            <person name="Rodrigues R."/>
            <person name="Arantes T."/>
            <person name="Assis F."/>
            <person name="Boratto P."/>
            <person name="Andrade M."/>
            <person name="Kroon E.G."/>
            <person name="Ribeiro B."/>
            <person name="Bergier I."/>
            <person name="Seligmann H."/>
            <person name="Ghigo E."/>
            <person name="Colson P."/>
            <person name="Levasseur A."/>
            <person name="Kroemer G."/>
            <person name="Raoult D."/>
            <person name="La Scola B."/>
        </authorList>
    </citation>
    <scope>NUCLEOTIDE SEQUENCE [LARGE SCALE GENOMIC DNA]</scope>
    <source>
        <strain evidence="2">Deep ocean</strain>
    </source>
</reference>
<reference evidence="2" key="1">
    <citation type="submission" date="2017-06" db="EMBL/GenBank/DDBJ databases">
        <authorList>
            <person name="Assis F.L."/>
            <person name="Abrahao J.S."/>
            <person name="Silva L."/>
            <person name="Khalil J.B."/>
            <person name="Rodrigues R."/>
            <person name="Silva L.S."/>
            <person name="Boratto P."/>
            <person name="Andrade M."/>
            <person name="Kroon E.G."/>
            <person name="Ribeiro B."/>
            <person name="Bergier I."/>
            <person name="Seligmann H."/>
            <person name="Ghigo E."/>
            <person name="Colson P."/>
            <person name="Levasseur A."/>
            <person name="Raoult D."/>
            <person name="Scola B.L."/>
        </authorList>
    </citation>
    <scope>NUCLEOTIDE SEQUENCE</scope>
    <source>
        <strain evidence="2">Deep ocean</strain>
    </source>
</reference>
<dbReference type="RefSeq" id="YP_010780156.1">
    <property type="nucleotide sequence ID" value="NC_075038.1"/>
</dbReference>
<proteinExistence type="predicted"/>
<dbReference type="EMBL" id="MF405918">
    <property type="protein sequence ID" value="QKU33553.1"/>
    <property type="molecule type" value="Genomic_DNA"/>
</dbReference>
<evidence type="ECO:0000313" key="2">
    <source>
        <dbReference type="EMBL" id="QKU33553.1"/>
    </source>
</evidence>